<evidence type="ECO:0000313" key="2">
    <source>
        <dbReference type="EMBL" id="SLN21422.1"/>
    </source>
</evidence>
<evidence type="ECO:0000256" key="1">
    <source>
        <dbReference type="SAM" id="Phobius"/>
    </source>
</evidence>
<keyword evidence="3" id="KW-1185">Reference proteome</keyword>
<evidence type="ECO:0000313" key="3">
    <source>
        <dbReference type="Proteomes" id="UP000193900"/>
    </source>
</evidence>
<reference evidence="2 3" key="1">
    <citation type="submission" date="2017-03" db="EMBL/GenBank/DDBJ databases">
        <authorList>
            <person name="Afonso C.L."/>
            <person name="Miller P.J."/>
            <person name="Scott M.A."/>
            <person name="Spackman E."/>
            <person name="Goraichik I."/>
            <person name="Dimitrov K.M."/>
            <person name="Suarez D.L."/>
            <person name="Swayne D.E."/>
        </authorList>
    </citation>
    <scope>NUCLEOTIDE SEQUENCE [LARGE SCALE GENOMIC DNA]</scope>
    <source>
        <strain evidence="2 3">CECT 7023</strain>
    </source>
</reference>
<accession>A0A1Y5RN78</accession>
<dbReference type="RefSeq" id="WP_085877485.1">
    <property type="nucleotide sequence ID" value="NZ_FWFZ01000002.1"/>
</dbReference>
<keyword evidence="1" id="KW-0472">Membrane</keyword>
<organism evidence="2 3">
    <name type="scientific">Roseisalinus antarcticus</name>
    <dbReference type="NCBI Taxonomy" id="254357"/>
    <lineage>
        <taxon>Bacteria</taxon>
        <taxon>Pseudomonadati</taxon>
        <taxon>Pseudomonadota</taxon>
        <taxon>Alphaproteobacteria</taxon>
        <taxon>Rhodobacterales</taxon>
        <taxon>Roseobacteraceae</taxon>
        <taxon>Roseisalinus</taxon>
    </lineage>
</organism>
<keyword evidence="1" id="KW-1133">Transmembrane helix</keyword>
<proteinExistence type="predicted"/>
<protein>
    <submittedName>
        <fullName evidence="2">Uncharacterized protein</fullName>
    </submittedName>
</protein>
<dbReference type="EMBL" id="FWFZ01000002">
    <property type="protein sequence ID" value="SLN21422.1"/>
    <property type="molecule type" value="Genomic_DNA"/>
</dbReference>
<gene>
    <name evidence="2" type="ORF">ROA7023_00559</name>
</gene>
<name>A0A1Y5RN78_9RHOB</name>
<dbReference type="AlphaFoldDB" id="A0A1Y5RN78"/>
<feature type="transmembrane region" description="Helical" evidence="1">
    <location>
        <begin position="12"/>
        <end position="33"/>
    </location>
</feature>
<feature type="transmembrane region" description="Helical" evidence="1">
    <location>
        <begin position="39"/>
        <end position="59"/>
    </location>
</feature>
<dbReference type="Proteomes" id="UP000193900">
    <property type="component" value="Unassembled WGS sequence"/>
</dbReference>
<dbReference type="OrthoDB" id="7851333at2"/>
<sequence length="172" mass="18519">MSDFLRPEARAALYRWREVLIAGGLAVLGLWWGLTALGILQWLGWGLVLCAAALAYAGLQRLRFAQGGGGAGVVTIDERRIVYFGPLSGGVADLDLLSRLELEPKAAPAPAWVLTLETGEALEIPIDAEGADGLFDLFAALPGIRTEQVLSVLSHRPDARVTLWQAPARRLH</sequence>
<keyword evidence="1" id="KW-0812">Transmembrane</keyword>